<dbReference type="AlphaFoldDB" id="F6DTP5"/>
<proteinExistence type="inferred from homology"/>
<dbReference type="InterPro" id="IPR002033">
    <property type="entry name" value="TatC"/>
</dbReference>
<evidence type="ECO:0000256" key="1">
    <source>
        <dbReference type="ARBA" id="ARBA00004141"/>
    </source>
</evidence>
<keyword evidence="5" id="KW-0813">Transport</keyword>
<keyword evidence="5" id="KW-1003">Cell membrane</keyword>
<evidence type="ECO:0000313" key="7">
    <source>
        <dbReference type="EMBL" id="AEG61219.1"/>
    </source>
</evidence>
<feature type="transmembrane region" description="Helical" evidence="5">
    <location>
        <begin position="21"/>
        <end position="40"/>
    </location>
</feature>
<evidence type="ECO:0000256" key="5">
    <source>
        <dbReference type="HAMAP-Rule" id="MF_00902"/>
    </source>
</evidence>
<protein>
    <recommendedName>
        <fullName evidence="5">Sec-independent protein translocase protein TatC</fullName>
    </recommendedName>
</protein>
<keyword evidence="5" id="KW-0653">Protein transport</keyword>
<reference evidence="8" key="1">
    <citation type="submission" date="2011-05" db="EMBL/GenBank/DDBJ databases">
        <title>Complete sequence of Desulfotomaculum ruminis DSM 2154.</title>
        <authorList>
            <person name="Lucas S."/>
            <person name="Copeland A."/>
            <person name="Lapidus A."/>
            <person name="Cheng J.-F."/>
            <person name="Goodwin L."/>
            <person name="Pitluck S."/>
            <person name="Lu M."/>
            <person name="Detter J.C."/>
            <person name="Han C."/>
            <person name="Tapia R."/>
            <person name="Land M."/>
            <person name="Hauser L."/>
            <person name="Kyrpides N."/>
            <person name="Ivanova N."/>
            <person name="Mikhailova N."/>
            <person name="Pagani I."/>
            <person name="Stams A.J.M."/>
            <person name="Plugge C.M."/>
            <person name="Muyzer G."/>
            <person name="Kuever J."/>
            <person name="Parshina S.N."/>
            <person name="Ivanova A.E."/>
            <person name="Nazina T.N."/>
            <person name="Brambilla E."/>
            <person name="Spring S."/>
            <person name="Klenk H.-P."/>
            <person name="Woyke T."/>
        </authorList>
    </citation>
    <scope>NUCLEOTIDE SEQUENCE [LARGE SCALE GENOMIC DNA]</scope>
    <source>
        <strain evidence="8">ATCC 23193 / DSM 2154 / NCIB 8452 / DL</strain>
    </source>
</reference>
<dbReference type="eggNOG" id="COG0805">
    <property type="taxonomic scope" value="Bacteria"/>
</dbReference>
<dbReference type="HAMAP" id="MF_00902">
    <property type="entry name" value="TatC"/>
    <property type="match status" value="1"/>
</dbReference>
<keyword evidence="5" id="KW-0811">Translocation</keyword>
<sequence>MVQEEEKDQTMMEHLEELRRVLIISLAATIVMAGVCWFFSDFILEIILQPVTSTGNKMHYIGIMEALMTKIKLSVFLGFLVALPVTLWQFWSFIMPALRKTEKVYFTIFVVVSYLFFIAGVLFSFYTVFSIGVRFLLHFGGEELLPMLTVGNYVSFAMMFILPFGVVFELPLAVFFLAQLGVIDHKWMVKKRKMALLISVVTGAVLVPSPDIITPLMMAAPIYLLFELSVSIVKLVEWLKKRKAKRKAREEKEQELLEAENQAESNVTETNRDD</sequence>
<evidence type="ECO:0000256" key="2">
    <source>
        <dbReference type="ARBA" id="ARBA00022692"/>
    </source>
</evidence>
<dbReference type="KEGG" id="dru:Desru_3006"/>
<feature type="transmembrane region" description="Helical" evidence="5">
    <location>
        <begin position="194"/>
        <end position="213"/>
    </location>
</feature>
<dbReference type="EMBL" id="CP002780">
    <property type="protein sequence ID" value="AEG61219.1"/>
    <property type="molecule type" value="Genomic_DNA"/>
</dbReference>
<comment type="subcellular location">
    <subcellularLocation>
        <location evidence="5">Cell membrane</location>
        <topology evidence="5">Multi-pass membrane protein</topology>
    </subcellularLocation>
    <subcellularLocation>
        <location evidence="1">Membrane</location>
        <topology evidence="1">Multi-pass membrane protein</topology>
    </subcellularLocation>
</comment>
<dbReference type="Proteomes" id="UP000009234">
    <property type="component" value="Chromosome"/>
</dbReference>
<keyword evidence="2 5" id="KW-0812">Transmembrane</keyword>
<dbReference type="GO" id="GO:0043953">
    <property type="term" value="P:protein transport by the Tat complex"/>
    <property type="evidence" value="ECO:0007669"/>
    <property type="project" value="UniProtKB-UniRule"/>
</dbReference>
<feature type="transmembrane region" description="Helical" evidence="5">
    <location>
        <begin position="219"/>
        <end position="239"/>
    </location>
</feature>
<organism evidence="7 8">
    <name type="scientific">Desulforamulus ruminis (strain ATCC 23193 / DSM 2154 / NCIMB 8452 / DL)</name>
    <name type="common">Desulfotomaculum ruminis</name>
    <dbReference type="NCBI Taxonomy" id="696281"/>
    <lineage>
        <taxon>Bacteria</taxon>
        <taxon>Bacillati</taxon>
        <taxon>Bacillota</taxon>
        <taxon>Clostridia</taxon>
        <taxon>Eubacteriales</taxon>
        <taxon>Peptococcaceae</taxon>
        <taxon>Desulforamulus</taxon>
    </lineage>
</organism>
<dbReference type="PANTHER" id="PTHR30371">
    <property type="entry name" value="SEC-INDEPENDENT PROTEIN TRANSLOCASE PROTEIN TATC"/>
    <property type="match status" value="1"/>
</dbReference>
<keyword evidence="8" id="KW-1185">Reference proteome</keyword>
<evidence type="ECO:0000313" key="8">
    <source>
        <dbReference type="Proteomes" id="UP000009234"/>
    </source>
</evidence>
<dbReference type="HOGENOM" id="CLU_031942_3_3_9"/>
<gene>
    <name evidence="5" type="primary">tatC</name>
    <name evidence="7" type="ordered locus">Desru_3006</name>
</gene>
<dbReference type="PRINTS" id="PR01840">
    <property type="entry name" value="TATCFAMILY"/>
</dbReference>
<comment type="function">
    <text evidence="5">Part of the twin-arginine translocation (Tat) system that transports large folded proteins containing a characteristic twin-arginine motif in their signal peptide across membranes.</text>
</comment>
<feature type="transmembrane region" description="Helical" evidence="5">
    <location>
        <begin position="73"/>
        <end position="94"/>
    </location>
</feature>
<dbReference type="GO" id="GO:0033281">
    <property type="term" value="C:TAT protein transport complex"/>
    <property type="evidence" value="ECO:0007669"/>
    <property type="project" value="UniProtKB-UniRule"/>
</dbReference>
<dbReference type="STRING" id="696281.Desru_3006"/>
<dbReference type="GO" id="GO:0009977">
    <property type="term" value="F:proton motive force dependent protein transmembrane transporter activity"/>
    <property type="evidence" value="ECO:0007669"/>
    <property type="project" value="TreeGrafter"/>
</dbReference>
<feature type="transmembrane region" description="Helical" evidence="5">
    <location>
        <begin position="106"/>
        <end position="133"/>
    </location>
</feature>
<keyword evidence="4 5" id="KW-0472">Membrane</keyword>
<dbReference type="NCBIfam" id="TIGR00945">
    <property type="entry name" value="tatC"/>
    <property type="match status" value="1"/>
</dbReference>
<dbReference type="GO" id="GO:0065002">
    <property type="term" value="P:intracellular protein transmembrane transport"/>
    <property type="evidence" value="ECO:0007669"/>
    <property type="project" value="TreeGrafter"/>
</dbReference>
<dbReference type="Pfam" id="PF00902">
    <property type="entry name" value="TatC"/>
    <property type="match status" value="1"/>
</dbReference>
<keyword evidence="3 5" id="KW-1133">Transmembrane helix</keyword>
<comment type="subunit">
    <text evidence="5">Forms a complex with TatA.</text>
</comment>
<reference evidence="7 8" key="2">
    <citation type="journal article" date="2012" name="Stand. Genomic Sci.">
        <title>Complete genome sequence of the sulfate-reducing firmicute Desulfotomaculum ruminis type strain (DL(T)).</title>
        <authorList>
            <person name="Spring S."/>
            <person name="Visser M."/>
            <person name="Lu M."/>
            <person name="Copeland A."/>
            <person name="Lapidus A."/>
            <person name="Lucas S."/>
            <person name="Cheng J.F."/>
            <person name="Han C."/>
            <person name="Tapia R."/>
            <person name="Goodwin L.A."/>
            <person name="Pitluck S."/>
            <person name="Ivanova N."/>
            <person name="Land M."/>
            <person name="Hauser L."/>
            <person name="Larimer F."/>
            <person name="Rohde M."/>
            <person name="Goker M."/>
            <person name="Detter J.C."/>
            <person name="Kyrpides N.C."/>
            <person name="Woyke T."/>
            <person name="Schaap P.J."/>
            <person name="Plugge C.M."/>
            <person name="Muyzer G."/>
            <person name="Kuever J."/>
            <person name="Pereira I.A."/>
            <person name="Parshina S.N."/>
            <person name="Bernier-Latmani R."/>
            <person name="Stams A.J."/>
            <person name="Klenk H.P."/>
        </authorList>
    </citation>
    <scope>NUCLEOTIDE SEQUENCE [LARGE SCALE GENOMIC DNA]</scope>
    <source>
        <strain evidence="8">ATCC 23193 / DSM 2154 / NCIB 8452 / DL</strain>
    </source>
</reference>
<comment type="similarity">
    <text evidence="5">Belongs to the TatC family.</text>
</comment>
<evidence type="ECO:0000256" key="4">
    <source>
        <dbReference type="ARBA" id="ARBA00023136"/>
    </source>
</evidence>
<evidence type="ECO:0000256" key="3">
    <source>
        <dbReference type="ARBA" id="ARBA00022989"/>
    </source>
</evidence>
<evidence type="ECO:0000256" key="6">
    <source>
        <dbReference type="SAM" id="MobiDB-lite"/>
    </source>
</evidence>
<name>F6DTP5_DESRL</name>
<feature type="region of interest" description="Disordered" evidence="6">
    <location>
        <begin position="250"/>
        <end position="274"/>
    </location>
</feature>
<accession>F6DTP5</accession>
<feature type="transmembrane region" description="Helical" evidence="5">
    <location>
        <begin position="153"/>
        <end position="182"/>
    </location>
</feature>
<dbReference type="PANTHER" id="PTHR30371:SF0">
    <property type="entry name" value="SEC-INDEPENDENT PROTEIN TRANSLOCASE PROTEIN TATC, CHLOROPLASTIC-RELATED"/>
    <property type="match status" value="1"/>
</dbReference>
<feature type="compositionally biased region" description="Polar residues" evidence="6">
    <location>
        <begin position="262"/>
        <end position="274"/>
    </location>
</feature>